<dbReference type="KEGG" id="nta:107785873"/>
<organism evidence="1">
    <name type="scientific">Nicotiana tabacum</name>
    <name type="common">Common tobacco</name>
    <dbReference type="NCBI Taxonomy" id="4097"/>
    <lineage>
        <taxon>Eukaryota</taxon>
        <taxon>Viridiplantae</taxon>
        <taxon>Streptophyta</taxon>
        <taxon>Embryophyta</taxon>
        <taxon>Tracheophyta</taxon>
        <taxon>Spermatophyta</taxon>
        <taxon>Magnoliopsida</taxon>
        <taxon>eudicotyledons</taxon>
        <taxon>Gunneridae</taxon>
        <taxon>Pentapetalae</taxon>
        <taxon>asterids</taxon>
        <taxon>lamiids</taxon>
        <taxon>Solanales</taxon>
        <taxon>Solanaceae</taxon>
        <taxon>Nicotianoideae</taxon>
        <taxon>Nicotianeae</taxon>
        <taxon>Nicotiana</taxon>
    </lineage>
</organism>
<dbReference type="RefSeq" id="XP_016462758.1">
    <property type="nucleotide sequence ID" value="XM_016607272.1"/>
</dbReference>
<dbReference type="AlphaFoldDB" id="A0A1S3ZE91"/>
<dbReference type="GO" id="GO:0003676">
    <property type="term" value="F:nucleic acid binding"/>
    <property type="evidence" value="ECO:0007669"/>
    <property type="project" value="InterPro"/>
</dbReference>
<dbReference type="Gene3D" id="3.30.420.10">
    <property type="entry name" value="Ribonuclease H-like superfamily/Ribonuclease H"/>
    <property type="match status" value="1"/>
</dbReference>
<accession>A0A1S3ZE91</accession>
<dbReference type="OrthoDB" id="10276081at2759"/>
<dbReference type="PaxDb" id="4097-A0A1S3ZE91"/>
<evidence type="ECO:0000313" key="1">
    <source>
        <dbReference type="RefSeq" id="XP_016462758.1"/>
    </source>
</evidence>
<proteinExistence type="predicted"/>
<gene>
    <name evidence="1" type="primary">LOC107785873</name>
</gene>
<dbReference type="InterPro" id="IPR036397">
    <property type="entry name" value="RNaseH_sf"/>
</dbReference>
<name>A0A1S3ZE91_TOBAC</name>
<reference evidence="1" key="1">
    <citation type="submission" date="2025-08" db="UniProtKB">
        <authorList>
            <consortium name="RefSeq"/>
        </authorList>
    </citation>
    <scope>IDENTIFICATION</scope>
</reference>
<sequence length="170" mass="19355">MARKCKLDPSASNIEIATRKLANATKCPKCGLPFTIADSKFAYTASQIQSLPTLPNLSNVIVTPQMQAQPRNYERVQFTAKFAKISASWDNHLSLIEFAYNNRNHAIIEIAPSEALYGRPDLVNQEMEKVKIIKKRLKTALSHQMSYSDIRHRDLEFKVDELVFLNVFPM</sequence>
<protein>
    <submittedName>
        <fullName evidence="1">Uncharacterized protein</fullName>
    </submittedName>
</protein>